<dbReference type="InterPro" id="IPR026050">
    <property type="entry name" value="C1GALT1/C1GALT1_chp1"/>
</dbReference>
<evidence type="ECO:0000256" key="4">
    <source>
        <dbReference type="ARBA" id="ARBA00022968"/>
    </source>
</evidence>
<evidence type="ECO:0000256" key="5">
    <source>
        <dbReference type="ARBA" id="ARBA00022989"/>
    </source>
</evidence>
<evidence type="ECO:0000256" key="2">
    <source>
        <dbReference type="ARBA" id="ARBA00006462"/>
    </source>
</evidence>
<evidence type="ECO:0000256" key="6">
    <source>
        <dbReference type="ARBA" id="ARBA00023136"/>
    </source>
</evidence>
<feature type="region of interest" description="Disordered" evidence="7">
    <location>
        <begin position="87"/>
        <end position="140"/>
    </location>
</feature>
<evidence type="ECO:0000313" key="10">
    <source>
        <dbReference type="Proteomes" id="UP001224775"/>
    </source>
</evidence>
<keyword evidence="3 8" id="KW-0812">Transmembrane</keyword>
<comment type="caution">
    <text evidence="9">The sequence shown here is derived from an EMBL/GenBank/DDBJ whole genome shotgun (WGS) entry which is preliminary data.</text>
</comment>
<comment type="similarity">
    <text evidence="2">Belongs to the glycosyltransferase 31 family. Beta3-Gal-T subfamily.</text>
</comment>
<feature type="transmembrane region" description="Helical" evidence="8">
    <location>
        <begin position="12"/>
        <end position="34"/>
    </location>
</feature>
<evidence type="ECO:0000256" key="1">
    <source>
        <dbReference type="ARBA" id="ARBA00004606"/>
    </source>
</evidence>
<dbReference type="PANTHER" id="PTHR23033:SF14">
    <property type="entry name" value="GLYCOPROTEIN-N-ACETYLGALACTOSAMINE 3-BETA-GALACTOSYLTRANSFERASE 1-RELATED"/>
    <property type="match status" value="1"/>
</dbReference>
<organism evidence="9 10">
    <name type="scientific">Skeletonema marinoi</name>
    <dbReference type="NCBI Taxonomy" id="267567"/>
    <lineage>
        <taxon>Eukaryota</taxon>
        <taxon>Sar</taxon>
        <taxon>Stramenopiles</taxon>
        <taxon>Ochrophyta</taxon>
        <taxon>Bacillariophyta</taxon>
        <taxon>Coscinodiscophyceae</taxon>
        <taxon>Thalassiosirophycidae</taxon>
        <taxon>Thalassiosirales</taxon>
        <taxon>Skeletonemataceae</taxon>
        <taxon>Skeletonema</taxon>
        <taxon>Skeletonema marinoi-dohrnii complex</taxon>
    </lineage>
</organism>
<dbReference type="EMBL" id="JATAAI010000003">
    <property type="protein sequence ID" value="KAK1747057.1"/>
    <property type="molecule type" value="Genomic_DNA"/>
</dbReference>
<sequence>MASRSARSGITLHRILISTLFLSFLSGAWFFLIFHLKYSKLVTQDVNGWLPEYDSDTDIIAKNDKGNTFDLVEESADHSFIRGSSIDRSEDVERSDYEDESSDKDDNDVDQEIKDLQNNFEIETTTTTTSTTTTTTSTTTSEAQQLAQPNTTIEKNRLYCMVPYIWSPRFLHSYHAIHATWGKRCHNIRFFIDPIIGDSQVGYYNMTLASDTLAAAKNANLTLPNDVVVLHDMQRPWHSCEESDDEDKTCRNIWEKIWRAWVYVVTGKGGSTPAGSDVMVGANISEWFVKVDADTFLFPENLSRYVKARNWSYNDHHYFGHVLHHRVKDRGVPIVAGAAVFFSRATLLAAADSFQKMPMENGNEEDDGTCGDAFTSTEEVVTAICLKEHSNIIAEPTIDSQGREEISLIEVDDIIVYNRTAMGEWWYWEGKKRFPCHDTGDCLSDLPLAFHGYKDSKFLLGLEKEFYGSVMKGEKDDSLAKRNDNKLAAFNWLNFDRTYNYFERVRAAMRVAAKEEESGSNIEIAKKLPVQGKNRLYCMVPFILAPKSMPSYEAIRNSWGKHCDTLKFFVDPIVKDDEGRFIDLRRSQNGTKMTLPKDVVVVYHIHRPWHTCESKKEGNCRNIWEKVWRSWLWIDDNGESDSSEWFVKIDADSYLFPENVKKYVVDNNMSPDDHHYFGHKLRHTEDRNLPPIVAGSAVFFSRATVKGAAAIFREFKYEEQNMSVRKCMDAHTSSEETLTALCLKQHLGIDAAHALDDLGDELIAVSPIEDSLLWNRTVDGEWWYWKNKPKTDPTTGRKVHNCCGDFPIAFHGYKDPMWFYKLEDELYGMDDLPGISDKWKKYKWHNLNETKKYFDRIMRARNARV</sequence>
<comment type="subcellular location">
    <subcellularLocation>
        <location evidence="1">Membrane</location>
        <topology evidence="1">Single-pass type II membrane protein</topology>
    </subcellularLocation>
</comment>
<dbReference type="Gene3D" id="3.90.550.50">
    <property type="match status" value="2"/>
</dbReference>
<accession>A0AAD9DH74</accession>
<keyword evidence="4" id="KW-0735">Signal-anchor</keyword>
<dbReference type="GO" id="GO:0016020">
    <property type="term" value="C:membrane"/>
    <property type="evidence" value="ECO:0007669"/>
    <property type="project" value="UniProtKB-SubCell"/>
</dbReference>
<evidence type="ECO:0000256" key="8">
    <source>
        <dbReference type="SAM" id="Phobius"/>
    </source>
</evidence>
<gene>
    <name evidence="9" type="ORF">QTG54_002401</name>
</gene>
<dbReference type="GO" id="GO:0016263">
    <property type="term" value="F:glycoprotein-N-acetylgalactosamine 3-beta-galactosyltransferase activity"/>
    <property type="evidence" value="ECO:0007669"/>
    <property type="project" value="TreeGrafter"/>
</dbReference>
<reference evidence="9" key="1">
    <citation type="submission" date="2023-06" db="EMBL/GenBank/DDBJ databases">
        <title>Survivors Of The Sea: Transcriptome response of Skeletonema marinoi to long-term dormancy.</title>
        <authorList>
            <person name="Pinder M.I.M."/>
            <person name="Kourtchenko O."/>
            <person name="Robertson E.K."/>
            <person name="Larsson T."/>
            <person name="Maumus F."/>
            <person name="Osuna-Cruz C.M."/>
            <person name="Vancaester E."/>
            <person name="Stenow R."/>
            <person name="Vandepoele K."/>
            <person name="Ploug H."/>
            <person name="Bruchert V."/>
            <person name="Godhe A."/>
            <person name="Topel M."/>
        </authorList>
    </citation>
    <scope>NUCLEOTIDE SEQUENCE</scope>
    <source>
        <strain evidence="9">R05AC</strain>
    </source>
</reference>
<evidence type="ECO:0000256" key="3">
    <source>
        <dbReference type="ARBA" id="ARBA00022692"/>
    </source>
</evidence>
<name>A0AAD9DH74_9STRA</name>
<dbReference type="PANTHER" id="PTHR23033">
    <property type="entry name" value="BETA1,3-GALACTOSYLTRANSFERASE"/>
    <property type="match status" value="1"/>
</dbReference>
<keyword evidence="5 8" id="KW-1133">Transmembrane helix</keyword>
<proteinExistence type="inferred from homology"/>
<protein>
    <submittedName>
        <fullName evidence="9">Galactosyltransferase</fullName>
    </submittedName>
</protein>
<dbReference type="AlphaFoldDB" id="A0AAD9DH74"/>
<keyword evidence="6 8" id="KW-0472">Membrane</keyword>
<evidence type="ECO:0000313" key="9">
    <source>
        <dbReference type="EMBL" id="KAK1747057.1"/>
    </source>
</evidence>
<feature type="compositionally biased region" description="Low complexity" evidence="7">
    <location>
        <begin position="124"/>
        <end position="140"/>
    </location>
</feature>
<keyword evidence="9" id="KW-0808">Transferase</keyword>
<dbReference type="Proteomes" id="UP001224775">
    <property type="component" value="Unassembled WGS sequence"/>
</dbReference>
<keyword evidence="9" id="KW-0328">Glycosyltransferase</keyword>
<feature type="compositionally biased region" description="Acidic residues" evidence="7">
    <location>
        <begin position="96"/>
        <end position="110"/>
    </location>
</feature>
<evidence type="ECO:0000256" key="7">
    <source>
        <dbReference type="SAM" id="MobiDB-lite"/>
    </source>
</evidence>
<keyword evidence="10" id="KW-1185">Reference proteome</keyword>